<feature type="compositionally biased region" description="Acidic residues" evidence="1">
    <location>
        <begin position="44"/>
        <end position="67"/>
    </location>
</feature>
<evidence type="ECO:0000256" key="1">
    <source>
        <dbReference type="SAM" id="MobiDB-lite"/>
    </source>
</evidence>
<feature type="compositionally biased region" description="Basic and acidic residues" evidence="1">
    <location>
        <begin position="85"/>
        <end position="107"/>
    </location>
</feature>
<accession>A0A8H6S8S7</accession>
<feature type="region of interest" description="Disordered" evidence="1">
    <location>
        <begin position="1"/>
        <end position="170"/>
    </location>
</feature>
<evidence type="ECO:0000313" key="2">
    <source>
        <dbReference type="EMBL" id="KAF7294934.1"/>
    </source>
</evidence>
<dbReference type="RefSeq" id="XP_037216297.1">
    <property type="nucleotide sequence ID" value="XM_037366903.1"/>
</dbReference>
<evidence type="ECO:0000313" key="3">
    <source>
        <dbReference type="Proteomes" id="UP000636479"/>
    </source>
</evidence>
<organism evidence="2 3">
    <name type="scientific">Mycena indigotica</name>
    <dbReference type="NCBI Taxonomy" id="2126181"/>
    <lineage>
        <taxon>Eukaryota</taxon>
        <taxon>Fungi</taxon>
        <taxon>Dikarya</taxon>
        <taxon>Basidiomycota</taxon>
        <taxon>Agaricomycotina</taxon>
        <taxon>Agaricomycetes</taxon>
        <taxon>Agaricomycetidae</taxon>
        <taxon>Agaricales</taxon>
        <taxon>Marasmiineae</taxon>
        <taxon>Mycenaceae</taxon>
        <taxon>Mycena</taxon>
    </lineage>
</organism>
<reference evidence="2" key="1">
    <citation type="submission" date="2020-05" db="EMBL/GenBank/DDBJ databases">
        <title>Mycena genomes resolve the evolution of fungal bioluminescence.</title>
        <authorList>
            <person name="Tsai I.J."/>
        </authorList>
    </citation>
    <scope>NUCLEOTIDE SEQUENCE</scope>
    <source>
        <strain evidence="2">171206Taipei</strain>
    </source>
</reference>
<feature type="compositionally biased region" description="Basic residues" evidence="1">
    <location>
        <begin position="27"/>
        <end position="40"/>
    </location>
</feature>
<dbReference type="EMBL" id="JACAZF010000009">
    <property type="protein sequence ID" value="KAF7294934.1"/>
    <property type="molecule type" value="Genomic_DNA"/>
</dbReference>
<feature type="compositionally biased region" description="Basic residues" evidence="1">
    <location>
        <begin position="130"/>
        <end position="141"/>
    </location>
</feature>
<dbReference type="OrthoDB" id="3362703at2759"/>
<dbReference type="Proteomes" id="UP000636479">
    <property type="component" value="Unassembled WGS sequence"/>
</dbReference>
<name>A0A8H6S8S7_9AGAR</name>
<keyword evidence="3" id="KW-1185">Reference proteome</keyword>
<comment type="caution">
    <text evidence="2">The sequence shown here is derived from an EMBL/GenBank/DDBJ whole genome shotgun (WGS) entry which is preliminary data.</text>
</comment>
<dbReference type="AlphaFoldDB" id="A0A8H6S8S7"/>
<sequence>MVDPQPPYKKQRLASDPPSEPSTSRHPPGRSKVKKSRHKAALSESDDFDEEPEPESDLPFDDDEEYMSEPKATGKRAGGKKSKGKEKEITVMARDERKKRPDTESTLRPKPRQSDFAASSPAMREDASQPKKKLPNIKKIKGAGESTTSAPSTPPVALKHNPPPETKLPLPVVAARKQPVGPQSVDLDLSNPSMYAQLFSKSNTSSGFTRRDKEEERRKELIKMRDEAKAKRLSEAAPPFDLQGQMDKIIRFEERLRAVRSPSVFPNHLAGGLKQIQARMNYPTTTTDPDATLEEGEM</sequence>
<proteinExistence type="predicted"/>
<gene>
    <name evidence="2" type="ORF">MIND_01031500</name>
</gene>
<protein>
    <submittedName>
        <fullName evidence="2">Uncharacterized protein</fullName>
    </submittedName>
</protein>
<feature type="compositionally biased region" description="Basic residues" evidence="1">
    <location>
        <begin position="73"/>
        <end position="84"/>
    </location>
</feature>
<dbReference type="GeneID" id="59349419"/>